<feature type="transmembrane region" description="Helical" evidence="1">
    <location>
        <begin position="127"/>
        <end position="145"/>
    </location>
</feature>
<gene>
    <name evidence="2" type="ORF">ACFPFO_12180</name>
</gene>
<name>A0ABD5QFL0_9EURY</name>
<dbReference type="PANTHER" id="PTHR40042:SF1">
    <property type="entry name" value="DUF1405 DOMAIN-CONTAINING PROTEIN"/>
    <property type="match status" value="1"/>
</dbReference>
<reference evidence="2 3" key="1">
    <citation type="journal article" date="2019" name="Int. J. Syst. Evol. Microbiol.">
        <title>The Global Catalogue of Microorganisms (GCM) 10K type strain sequencing project: providing services to taxonomists for standard genome sequencing and annotation.</title>
        <authorList>
            <consortium name="The Broad Institute Genomics Platform"/>
            <consortium name="The Broad Institute Genome Sequencing Center for Infectious Disease"/>
            <person name="Wu L."/>
            <person name="Ma J."/>
        </authorList>
    </citation>
    <scope>NUCLEOTIDE SEQUENCE [LARGE SCALE GENOMIC DNA]</scope>
    <source>
        <strain evidence="2 3">CGMCC 1.15824</strain>
    </source>
</reference>
<dbReference type="InterPro" id="IPR009845">
    <property type="entry name" value="DUF1405"/>
</dbReference>
<dbReference type="EMBL" id="JBHSJG010000036">
    <property type="protein sequence ID" value="MFC4988505.1"/>
    <property type="molecule type" value="Genomic_DNA"/>
</dbReference>
<sequence length="231" mass="25574">MQVLDGRVPDRDPLPRYLAPVPKRIEDLGLRLVWLVVAINLAGTAFGFWYYRAQFAAEPAVMWPFVPDSPLATLLIACAFAAWRLGYDLPWLAALAFFGNVILGLWTPYTLLVFYETYTAQTHPLMFLFLFCSHLAMVVQALVLHRITDFPVWAVAVALAWYATDLVVDFFVPIVGSYHHTAIPVARETEMGFGATALGAVAAGATLFTLLALFLALATRVKKLEARGTKP</sequence>
<feature type="transmembrane region" description="Helical" evidence="1">
    <location>
        <begin position="195"/>
        <end position="217"/>
    </location>
</feature>
<feature type="transmembrane region" description="Helical" evidence="1">
    <location>
        <begin position="32"/>
        <end position="51"/>
    </location>
</feature>
<dbReference type="Pfam" id="PF07187">
    <property type="entry name" value="DUF1405"/>
    <property type="match status" value="1"/>
</dbReference>
<feature type="transmembrane region" description="Helical" evidence="1">
    <location>
        <begin position="71"/>
        <end position="87"/>
    </location>
</feature>
<keyword evidence="1" id="KW-0812">Transmembrane</keyword>
<dbReference type="RefSeq" id="WP_224827276.1">
    <property type="nucleotide sequence ID" value="NZ_JAIVEF010000001.1"/>
</dbReference>
<dbReference type="Proteomes" id="UP001595925">
    <property type="component" value="Unassembled WGS sequence"/>
</dbReference>
<keyword evidence="1" id="KW-0472">Membrane</keyword>
<feature type="transmembrane region" description="Helical" evidence="1">
    <location>
        <begin position="94"/>
        <end position="115"/>
    </location>
</feature>
<dbReference type="PANTHER" id="PTHR40042">
    <property type="entry name" value="HYPOTHETICAL MEMBRANE SPANNING PROTEIN"/>
    <property type="match status" value="1"/>
</dbReference>
<evidence type="ECO:0000313" key="2">
    <source>
        <dbReference type="EMBL" id="MFC4988505.1"/>
    </source>
</evidence>
<feature type="transmembrane region" description="Helical" evidence="1">
    <location>
        <begin position="152"/>
        <end position="175"/>
    </location>
</feature>
<proteinExistence type="predicted"/>
<accession>A0ABD5QFL0</accession>
<evidence type="ECO:0000313" key="3">
    <source>
        <dbReference type="Proteomes" id="UP001595925"/>
    </source>
</evidence>
<keyword evidence="1" id="KW-1133">Transmembrane helix</keyword>
<evidence type="ECO:0000256" key="1">
    <source>
        <dbReference type="SAM" id="Phobius"/>
    </source>
</evidence>
<protein>
    <submittedName>
        <fullName evidence="2">DUF1405 domain-containing protein</fullName>
    </submittedName>
</protein>
<comment type="caution">
    <text evidence="2">The sequence shown here is derived from an EMBL/GenBank/DDBJ whole genome shotgun (WGS) entry which is preliminary data.</text>
</comment>
<keyword evidence="3" id="KW-1185">Reference proteome</keyword>
<organism evidence="2 3">
    <name type="scientific">Saliphagus infecundisoli</name>
    <dbReference type="NCBI Taxonomy" id="1849069"/>
    <lineage>
        <taxon>Archaea</taxon>
        <taxon>Methanobacteriati</taxon>
        <taxon>Methanobacteriota</taxon>
        <taxon>Stenosarchaea group</taxon>
        <taxon>Halobacteria</taxon>
        <taxon>Halobacteriales</taxon>
        <taxon>Natrialbaceae</taxon>
        <taxon>Saliphagus</taxon>
    </lineage>
</organism>
<dbReference type="AlphaFoldDB" id="A0ABD5QFL0"/>